<gene>
    <name evidence="2" type="ORF">SAMN02745121_01809</name>
</gene>
<dbReference type="RefSeq" id="WP_096330615.1">
    <property type="nucleotide sequence ID" value="NZ_FOMX01000005.1"/>
</dbReference>
<dbReference type="AlphaFoldDB" id="A0A1I1VNV0"/>
<organism evidence="2 3">
    <name type="scientific">Nannocystis exedens</name>
    <dbReference type="NCBI Taxonomy" id="54"/>
    <lineage>
        <taxon>Bacteria</taxon>
        <taxon>Pseudomonadati</taxon>
        <taxon>Myxococcota</taxon>
        <taxon>Polyangia</taxon>
        <taxon>Nannocystales</taxon>
        <taxon>Nannocystaceae</taxon>
        <taxon>Nannocystis</taxon>
    </lineage>
</organism>
<protein>
    <submittedName>
        <fullName evidence="2">VWA domain containing CoxE-like protein</fullName>
    </submittedName>
</protein>
<evidence type="ECO:0000313" key="3">
    <source>
        <dbReference type="Proteomes" id="UP000199400"/>
    </source>
</evidence>
<dbReference type="InterPro" id="IPR036465">
    <property type="entry name" value="vWFA_dom_sf"/>
</dbReference>
<dbReference type="InterPro" id="IPR008912">
    <property type="entry name" value="Uncharacterised_CoxE"/>
</dbReference>
<dbReference type="OrthoDB" id="9789979at2"/>
<feature type="compositionally biased region" description="Pro residues" evidence="1">
    <location>
        <begin position="78"/>
        <end position="93"/>
    </location>
</feature>
<keyword evidence="3" id="KW-1185">Reference proteome</keyword>
<dbReference type="EMBL" id="FOMX01000005">
    <property type="protein sequence ID" value="SFD84484.1"/>
    <property type="molecule type" value="Genomic_DNA"/>
</dbReference>
<dbReference type="Proteomes" id="UP000199400">
    <property type="component" value="Unassembled WGS sequence"/>
</dbReference>
<accession>A0A1I1VNV0</accession>
<feature type="region of interest" description="Disordered" evidence="1">
    <location>
        <begin position="153"/>
        <end position="186"/>
    </location>
</feature>
<evidence type="ECO:0000256" key="1">
    <source>
        <dbReference type="SAM" id="MobiDB-lite"/>
    </source>
</evidence>
<proteinExistence type="predicted"/>
<dbReference type="SUPFAM" id="SSF53300">
    <property type="entry name" value="vWA-like"/>
    <property type="match status" value="1"/>
</dbReference>
<feature type="region of interest" description="Disordered" evidence="1">
    <location>
        <begin position="72"/>
        <end position="109"/>
    </location>
</feature>
<sequence>MSAADPELMQRARQGLYWRLMSALFEQGDAAPNLESLARELAKTTDLPVELLDPKVTVDVLVHRFPKLKPEFSRPLPGFSPPSAGPEGEPPAPESAAPQPAESPTDLKSTVQRALVVSKLLLNAFGPNTQGSVTAQQYGAWARDVEWLEGALGLPPGSLRQSGNAQNTGAPSGGGGEATRPPIGDDELKAGLATLEADMIHRMDLREVLKDPVLSERLTPSMALLEQILWDKGNLSGPALQNAKRLIARYVDELSKVLKLQMRQVTSRVHDHRVPPRRIFRNLDMKRTVWKNLTNWDPNERRLYVDRLFYRRTGKKSLPTKLLIIVDQSGSMTSAMVQTTILASIFAALPKVIVHLFAFDTRVIDLTPYVHDPVETLLRTKLGGGNDMRLALDLAAPCIDSPQNTAVVVISDFYDWSDFFSVLRQWKESGCHLIPVGSLHTTGYFSVNPEYAAKFKEIGAPILSGSPKKLIEQIKKVM</sequence>
<evidence type="ECO:0000313" key="2">
    <source>
        <dbReference type="EMBL" id="SFD84484.1"/>
    </source>
</evidence>
<reference evidence="3" key="1">
    <citation type="submission" date="2016-10" db="EMBL/GenBank/DDBJ databases">
        <authorList>
            <person name="Varghese N."/>
            <person name="Submissions S."/>
        </authorList>
    </citation>
    <scope>NUCLEOTIDE SEQUENCE [LARGE SCALE GENOMIC DNA]</scope>
    <source>
        <strain evidence="3">ATCC 25963</strain>
    </source>
</reference>
<dbReference type="Gene3D" id="3.40.50.410">
    <property type="entry name" value="von Willebrand factor, type A domain"/>
    <property type="match status" value="1"/>
</dbReference>
<dbReference type="STRING" id="54.SAMN02745121_01809"/>
<feature type="compositionally biased region" description="Polar residues" evidence="1">
    <location>
        <begin position="159"/>
        <end position="170"/>
    </location>
</feature>
<dbReference type="Pfam" id="PF05762">
    <property type="entry name" value="VWA_CoxE"/>
    <property type="match status" value="1"/>
</dbReference>
<name>A0A1I1VNV0_9BACT</name>
<feature type="compositionally biased region" description="Low complexity" evidence="1">
    <location>
        <begin position="94"/>
        <end position="104"/>
    </location>
</feature>